<reference evidence="1 2" key="1">
    <citation type="journal article" date="2009" name="Stand. Genomic Sci.">
        <title>Complete genome sequence of Stackebrandtia nassauensis type strain (LLR-40K-21).</title>
        <authorList>
            <person name="Munk C."/>
            <person name="Lapidus A."/>
            <person name="Copeland A."/>
            <person name="Jando M."/>
            <person name="Mayilraj S."/>
            <person name="Glavina Del Rio T."/>
            <person name="Nolan M."/>
            <person name="Chen F."/>
            <person name="Lucas S."/>
            <person name="Tice H."/>
            <person name="Cheng J.F."/>
            <person name="Han C."/>
            <person name="Detter J.C."/>
            <person name="Bruce D."/>
            <person name="Goodwin L."/>
            <person name="Chain P."/>
            <person name="Pitluck S."/>
            <person name="Goker M."/>
            <person name="Ovchinikova G."/>
            <person name="Pati A."/>
            <person name="Ivanova N."/>
            <person name="Mavromatis K."/>
            <person name="Chen A."/>
            <person name="Palaniappan K."/>
            <person name="Land M."/>
            <person name="Hauser L."/>
            <person name="Chang Y.J."/>
            <person name="Jeffries C.D."/>
            <person name="Bristow J."/>
            <person name="Eisen J.A."/>
            <person name="Markowitz V."/>
            <person name="Hugenholtz P."/>
            <person name="Kyrpides N.C."/>
            <person name="Klenk H.P."/>
        </authorList>
    </citation>
    <scope>NUCLEOTIDE SEQUENCE [LARGE SCALE GENOMIC DNA]</scope>
    <source>
        <strain evidence="2">DSM 44728 / CIP 108903 / NRRL B-16338 / NBRC 102104 / LLR-40K-21</strain>
    </source>
</reference>
<evidence type="ECO:0000313" key="1">
    <source>
        <dbReference type="EMBL" id="ADD40148.1"/>
    </source>
</evidence>
<dbReference type="KEGG" id="sna:Snas_0432"/>
<dbReference type="Proteomes" id="UP000000844">
    <property type="component" value="Chromosome"/>
</dbReference>
<dbReference type="SUPFAM" id="SSF109854">
    <property type="entry name" value="DinB/YfiT-like putative metalloenzymes"/>
    <property type="match status" value="1"/>
</dbReference>
<accession>D3Q4I8</accession>
<dbReference type="InterPro" id="IPR034660">
    <property type="entry name" value="DinB/YfiT-like"/>
</dbReference>
<evidence type="ECO:0000313" key="2">
    <source>
        <dbReference type="Proteomes" id="UP000000844"/>
    </source>
</evidence>
<keyword evidence="2" id="KW-1185">Reference proteome</keyword>
<evidence type="ECO:0008006" key="3">
    <source>
        <dbReference type="Google" id="ProtNLM"/>
    </source>
</evidence>
<dbReference type="RefSeq" id="WP_013015719.1">
    <property type="nucleotide sequence ID" value="NC_013947.1"/>
</dbReference>
<name>D3Q4I8_STANL</name>
<gene>
    <name evidence="1" type="ordered locus">Snas_0432</name>
</gene>
<organism evidence="1 2">
    <name type="scientific">Stackebrandtia nassauensis (strain DSM 44728 / CIP 108903 / NRRL B-16338 / NBRC 102104 / LLR-40K-21)</name>
    <dbReference type="NCBI Taxonomy" id="446470"/>
    <lineage>
        <taxon>Bacteria</taxon>
        <taxon>Bacillati</taxon>
        <taxon>Actinomycetota</taxon>
        <taxon>Actinomycetes</taxon>
        <taxon>Glycomycetales</taxon>
        <taxon>Glycomycetaceae</taxon>
        <taxon>Stackebrandtia</taxon>
    </lineage>
</organism>
<dbReference type="OrthoDB" id="4548523at2"/>
<dbReference type="InterPro" id="IPR007061">
    <property type="entry name" value="MST-like"/>
</dbReference>
<dbReference type="Pfam" id="PF04978">
    <property type="entry name" value="MST"/>
    <property type="match status" value="1"/>
</dbReference>
<dbReference type="AlphaFoldDB" id="D3Q4I8"/>
<dbReference type="EMBL" id="CP001778">
    <property type="protein sequence ID" value="ADD40148.1"/>
    <property type="molecule type" value="Genomic_DNA"/>
</dbReference>
<dbReference type="Gene3D" id="1.20.120.450">
    <property type="entry name" value="dinb family like domain"/>
    <property type="match status" value="1"/>
</dbReference>
<sequence>MTRTDTPTEWDERSTIMAMLDYARASARAKCEGLTDEQARTAPVATSPLTNLASLIGHLRWVEFDWIETVFLGIPDQGRTPWDDDPDDVDAEMTLALRTPLATLLSDYEQQCERYNKLIADHDLDERSRNPHPGRQPVTLRWILLHLVEEISRHNGHMDIVREIVDGQTGR</sequence>
<dbReference type="eggNOG" id="COG2318">
    <property type="taxonomic scope" value="Bacteria"/>
</dbReference>
<dbReference type="HOGENOM" id="CLU_097062_2_1_11"/>
<proteinExistence type="predicted"/>
<dbReference type="STRING" id="446470.Snas_0432"/>
<protein>
    <recommendedName>
        <fullName evidence="3">Mini-circle protein</fullName>
    </recommendedName>
</protein>